<reference evidence="13" key="1">
    <citation type="submission" date="2021-03" db="EMBL/GenBank/DDBJ databases">
        <title>Identification and antibiotic profiling of Wohlfahrtiimonas chitiniclastica, an underestimated human pathogen.</title>
        <authorList>
            <person name="Kopf A."/>
            <person name="Bunk B."/>
            <person name="Coldewey S."/>
            <person name="Gunzer F."/>
            <person name="Riedel T."/>
            <person name="Schroettner P."/>
        </authorList>
    </citation>
    <scope>NUCLEOTIDE SEQUENCE</scope>
    <source>
        <strain evidence="13">DSM 100917</strain>
    </source>
</reference>
<name>A0AB35BXA9_9GAMM</name>
<evidence type="ECO:0000256" key="10">
    <source>
        <dbReference type="PROSITE-ProRule" id="PRU00560"/>
    </source>
</evidence>
<dbReference type="CDD" id="cd18807">
    <property type="entry name" value="SF1_C_UvrD"/>
    <property type="match status" value="1"/>
</dbReference>
<comment type="caution">
    <text evidence="13">The sequence shown here is derived from an EMBL/GenBank/DDBJ whole genome shotgun (WGS) entry which is preliminary data.</text>
</comment>
<dbReference type="InterPro" id="IPR000212">
    <property type="entry name" value="DNA_helicase_UvrD/REP"/>
</dbReference>
<comment type="catalytic activity">
    <reaction evidence="9">
        <text>ATP + H2O = ADP + phosphate + H(+)</text>
        <dbReference type="Rhea" id="RHEA:13065"/>
        <dbReference type="ChEBI" id="CHEBI:15377"/>
        <dbReference type="ChEBI" id="CHEBI:15378"/>
        <dbReference type="ChEBI" id="CHEBI:30616"/>
        <dbReference type="ChEBI" id="CHEBI:43474"/>
        <dbReference type="ChEBI" id="CHEBI:456216"/>
        <dbReference type="EC" id="5.6.2.4"/>
    </reaction>
</comment>
<evidence type="ECO:0000256" key="7">
    <source>
        <dbReference type="ARBA" id="ARBA00034617"/>
    </source>
</evidence>
<evidence type="ECO:0000256" key="2">
    <source>
        <dbReference type="ARBA" id="ARBA00022741"/>
    </source>
</evidence>
<dbReference type="GO" id="GO:0043138">
    <property type="term" value="F:3'-5' DNA helicase activity"/>
    <property type="evidence" value="ECO:0007669"/>
    <property type="project" value="UniProtKB-EC"/>
</dbReference>
<comment type="similarity">
    <text evidence="1">Belongs to the helicase family. UvrD subfamily.</text>
</comment>
<evidence type="ECO:0000256" key="1">
    <source>
        <dbReference type="ARBA" id="ARBA00009922"/>
    </source>
</evidence>
<evidence type="ECO:0000256" key="4">
    <source>
        <dbReference type="ARBA" id="ARBA00022806"/>
    </source>
</evidence>
<dbReference type="Gene3D" id="1.10.486.10">
    <property type="entry name" value="PCRA, domain 4"/>
    <property type="match status" value="1"/>
</dbReference>
<proteinExistence type="inferred from homology"/>
<protein>
    <recommendedName>
        <fullName evidence="8">DNA 3'-5' helicase</fullName>
        <ecNumber evidence="8">5.6.2.4</ecNumber>
    </recommendedName>
</protein>
<dbReference type="GO" id="GO:0005524">
    <property type="term" value="F:ATP binding"/>
    <property type="evidence" value="ECO:0007669"/>
    <property type="project" value="UniProtKB-UniRule"/>
</dbReference>
<dbReference type="Gene3D" id="1.10.10.160">
    <property type="match status" value="1"/>
</dbReference>
<dbReference type="Pfam" id="PF00580">
    <property type="entry name" value="UvrD-helicase"/>
    <property type="match status" value="1"/>
</dbReference>
<dbReference type="PANTHER" id="PTHR11070">
    <property type="entry name" value="UVRD / RECB / PCRA DNA HELICASE FAMILY MEMBER"/>
    <property type="match status" value="1"/>
</dbReference>
<gene>
    <name evidence="13" type="ORF">J7561_06845</name>
</gene>
<feature type="binding site" evidence="10">
    <location>
        <begin position="22"/>
        <end position="29"/>
    </location>
    <ligand>
        <name>ATP</name>
        <dbReference type="ChEBI" id="CHEBI:30616"/>
    </ligand>
</feature>
<dbReference type="PANTHER" id="PTHR11070:SF64">
    <property type="entry name" value="ATP-DEPENDENT DNA HELICASE REP"/>
    <property type="match status" value="1"/>
</dbReference>
<sequence length="656" mass="75921">MQLNQQQLEAVHSIDRPLLVLAGAGSGKTRVITEKIKYLVRECHYPARSIYAVTFTNKAAKEMAERIKGTLKREESKGLRVTTFHRLGLQILKKHGHLCGLKAGFSIYDQRDSLGLLTDYLNDSDEAKMMQMQISNWKNDHQSVESVQSQVDDEAMVHAVDVYREYRDQLTTYNAVDFDDLIFLPLNLLQTHEEVRRYWQREIRYLLVDEYQDTNLCQYELVKLLVGSKSGLTVVGDDDQSIYAWRGARPENLNQLHHDFPNLKMIKLEQNYRSTGHILNAANHVIRFNPHLYEKSLWSSLGMGDEITIDEFKSAQDEIDYVVLSIEEQAALTGNDYSQFAILYRGNHQAKAYEMALNMRNIPVRVVGGTSFFQQPEIKDLISYLKVMVNPNDTASLVRILNIPKREIGAVSLKKLLEFSKVNQLSLYEVLNHSQLGKVMGKGLGLRCGDFYQVLERTKKMLDQGQTREALERMLDAIEYDDYLRDQSTSPKSFERKQSNIQYLINWLDQYDMPFEEILSHLTLVSILDNDSEQKEHNAVTLMTLHSAKGLEFPYVYLVSMEEDILPHKNSIDNDTVEEERRLFYVGITRARQRLSLTYCRQRKRYGEWEPCTPSRFLDELPEKNVIWRRPGDESLQVKKEQLSAVLGDLQALLRG</sequence>
<dbReference type="GO" id="GO:0005829">
    <property type="term" value="C:cytosol"/>
    <property type="evidence" value="ECO:0007669"/>
    <property type="project" value="TreeGrafter"/>
</dbReference>
<evidence type="ECO:0000256" key="3">
    <source>
        <dbReference type="ARBA" id="ARBA00022801"/>
    </source>
</evidence>
<dbReference type="EMBL" id="JAGIBU010000005">
    <property type="protein sequence ID" value="MBS7824920.1"/>
    <property type="molecule type" value="Genomic_DNA"/>
</dbReference>
<dbReference type="GO" id="GO:0016787">
    <property type="term" value="F:hydrolase activity"/>
    <property type="evidence" value="ECO:0007669"/>
    <property type="project" value="UniProtKB-UniRule"/>
</dbReference>
<dbReference type="RefSeq" id="WP_213404074.1">
    <property type="nucleotide sequence ID" value="NZ_JAGIBT010000006.1"/>
</dbReference>
<dbReference type="InterPro" id="IPR014016">
    <property type="entry name" value="UvrD-like_ATP-bd"/>
</dbReference>
<dbReference type="Pfam" id="PF13361">
    <property type="entry name" value="UvrD_C"/>
    <property type="match status" value="1"/>
</dbReference>
<dbReference type="CDD" id="cd17932">
    <property type="entry name" value="DEXQc_UvrD"/>
    <property type="match status" value="1"/>
</dbReference>
<dbReference type="InterPro" id="IPR013986">
    <property type="entry name" value="DExx_box_DNA_helicase_dom_sf"/>
</dbReference>
<dbReference type="InterPro" id="IPR014017">
    <property type="entry name" value="DNA_helicase_UvrD-like_C"/>
</dbReference>
<evidence type="ECO:0000256" key="5">
    <source>
        <dbReference type="ARBA" id="ARBA00022840"/>
    </source>
</evidence>
<keyword evidence="4 10" id="KW-0347">Helicase</keyword>
<keyword evidence="3 10" id="KW-0378">Hydrolase</keyword>
<dbReference type="SUPFAM" id="SSF52540">
    <property type="entry name" value="P-loop containing nucleoside triphosphate hydrolases"/>
    <property type="match status" value="1"/>
</dbReference>
<dbReference type="GO" id="GO:0003677">
    <property type="term" value="F:DNA binding"/>
    <property type="evidence" value="ECO:0007669"/>
    <property type="project" value="InterPro"/>
</dbReference>
<dbReference type="PROSITE" id="PS51198">
    <property type="entry name" value="UVRD_HELICASE_ATP_BIND"/>
    <property type="match status" value="1"/>
</dbReference>
<accession>A0AB35BXA9</accession>
<keyword evidence="5 10" id="KW-0067">ATP-binding</keyword>
<dbReference type="EC" id="5.6.2.4" evidence="8"/>
<evidence type="ECO:0000313" key="13">
    <source>
        <dbReference type="EMBL" id="MBS7824920.1"/>
    </source>
</evidence>
<dbReference type="InterPro" id="IPR027417">
    <property type="entry name" value="P-loop_NTPase"/>
</dbReference>
<dbReference type="Proteomes" id="UP000680020">
    <property type="component" value="Unassembled WGS sequence"/>
</dbReference>
<feature type="domain" description="UvrD-like helicase C-terminal" evidence="12">
    <location>
        <begin position="276"/>
        <end position="550"/>
    </location>
</feature>
<feature type="domain" description="UvrD-like helicase ATP-binding" evidence="11">
    <location>
        <begin position="1"/>
        <end position="275"/>
    </location>
</feature>
<keyword evidence="6" id="KW-0413">Isomerase</keyword>
<evidence type="ECO:0000256" key="9">
    <source>
        <dbReference type="ARBA" id="ARBA00048988"/>
    </source>
</evidence>
<dbReference type="Gene3D" id="3.40.50.300">
    <property type="entry name" value="P-loop containing nucleotide triphosphate hydrolases"/>
    <property type="match status" value="2"/>
</dbReference>
<dbReference type="PROSITE" id="PS51217">
    <property type="entry name" value="UVRD_HELICASE_CTER"/>
    <property type="match status" value="1"/>
</dbReference>
<keyword evidence="2 10" id="KW-0547">Nucleotide-binding</keyword>
<evidence type="ECO:0000256" key="6">
    <source>
        <dbReference type="ARBA" id="ARBA00023235"/>
    </source>
</evidence>
<evidence type="ECO:0000256" key="8">
    <source>
        <dbReference type="ARBA" id="ARBA00034808"/>
    </source>
</evidence>
<evidence type="ECO:0000313" key="14">
    <source>
        <dbReference type="Proteomes" id="UP000680020"/>
    </source>
</evidence>
<comment type="catalytic activity">
    <reaction evidence="7">
        <text>Couples ATP hydrolysis with the unwinding of duplex DNA by translocating in the 3'-5' direction.</text>
        <dbReference type="EC" id="5.6.2.4"/>
    </reaction>
</comment>
<dbReference type="GO" id="GO:0000725">
    <property type="term" value="P:recombinational repair"/>
    <property type="evidence" value="ECO:0007669"/>
    <property type="project" value="TreeGrafter"/>
</dbReference>
<evidence type="ECO:0000259" key="11">
    <source>
        <dbReference type="PROSITE" id="PS51198"/>
    </source>
</evidence>
<dbReference type="AlphaFoldDB" id="A0AB35BXA9"/>
<evidence type="ECO:0000259" key="12">
    <source>
        <dbReference type="PROSITE" id="PS51217"/>
    </source>
</evidence>
<organism evidence="13 14">
    <name type="scientific">Wohlfahrtiimonas chitiniclastica</name>
    <dbReference type="NCBI Taxonomy" id="400946"/>
    <lineage>
        <taxon>Bacteria</taxon>
        <taxon>Pseudomonadati</taxon>
        <taxon>Pseudomonadota</taxon>
        <taxon>Gammaproteobacteria</taxon>
        <taxon>Cardiobacteriales</taxon>
        <taxon>Ignatzschineriaceae</taxon>
        <taxon>Wohlfahrtiimonas</taxon>
    </lineage>
</organism>